<dbReference type="AlphaFoldDB" id="A0AAV4MXE0"/>
<protein>
    <submittedName>
        <fullName evidence="1">Uncharacterized protein</fullName>
    </submittedName>
</protein>
<accession>A0AAV4MXE0</accession>
<comment type="caution">
    <text evidence="1">The sequence shown here is derived from an EMBL/GenBank/DDBJ whole genome shotgun (WGS) entry which is preliminary data.</text>
</comment>
<name>A0AAV4MXE0_9ARAC</name>
<keyword evidence="2" id="KW-1185">Reference proteome</keyword>
<dbReference type="Proteomes" id="UP001054837">
    <property type="component" value="Unassembled WGS sequence"/>
</dbReference>
<organism evidence="1 2">
    <name type="scientific">Caerostris darwini</name>
    <dbReference type="NCBI Taxonomy" id="1538125"/>
    <lineage>
        <taxon>Eukaryota</taxon>
        <taxon>Metazoa</taxon>
        <taxon>Ecdysozoa</taxon>
        <taxon>Arthropoda</taxon>
        <taxon>Chelicerata</taxon>
        <taxon>Arachnida</taxon>
        <taxon>Araneae</taxon>
        <taxon>Araneomorphae</taxon>
        <taxon>Entelegynae</taxon>
        <taxon>Araneoidea</taxon>
        <taxon>Araneidae</taxon>
        <taxon>Caerostris</taxon>
    </lineage>
</organism>
<reference evidence="1 2" key="1">
    <citation type="submission" date="2021-06" db="EMBL/GenBank/DDBJ databases">
        <title>Caerostris darwini draft genome.</title>
        <authorList>
            <person name="Kono N."/>
            <person name="Arakawa K."/>
        </authorList>
    </citation>
    <scope>NUCLEOTIDE SEQUENCE [LARGE SCALE GENOMIC DNA]</scope>
</reference>
<evidence type="ECO:0000313" key="1">
    <source>
        <dbReference type="EMBL" id="GIX76046.1"/>
    </source>
</evidence>
<evidence type="ECO:0000313" key="2">
    <source>
        <dbReference type="Proteomes" id="UP001054837"/>
    </source>
</evidence>
<proteinExistence type="predicted"/>
<dbReference type="EMBL" id="BPLQ01000889">
    <property type="protein sequence ID" value="GIX76046.1"/>
    <property type="molecule type" value="Genomic_DNA"/>
</dbReference>
<sequence length="96" mass="11043">MKLISTLVEIIMNSYNSSGYVFIIIINEKLYHSMPYDNVSRSTQMDIINRKSTPLEETGKWMGFKYTLVVSRMSLTYSRGHGFFVINGKLTPLIVL</sequence>
<gene>
    <name evidence="1" type="ORF">CDAR_62161</name>
</gene>